<dbReference type="PROSITE" id="PS51362">
    <property type="entry name" value="TGF_BETA_2"/>
    <property type="match status" value="1"/>
</dbReference>
<evidence type="ECO:0000256" key="1">
    <source>
        <dbReference type="ARBA" id="ARBA00004613"/>
    </source>
</evidence>
<dbReference type="AlphaFoldDB" id="A0A8F8AQK7"/>
<feature type="chain" id="PRO_5034108359" evidence="6">
    <location>
        <begin position="35"/>
        <end position="417"/>
    </location>
</feature>
<evidence type="ECO:0000259" key="7">
    <source>
        <dbReference type="PROSITE" id="PS51362"/>
    </source>
</evidence>
<feature type="domain" description="TGF-beta family profile" evidence="7">
    <location>
        <begin position="292"/>
        <end position="417"/>
    </location>
</feature>
<reference evidence="8" key="1">
    <citation type="journal article" date="2021" name="Genes (Basel)">
        <title>Expression of Wnt and TGF-Beta Pathway Components during Whole-Body Regeneration from Cell Aggregates in Demosponge Halisarca dujardinii.</title>
        <authorList>
            <person name="Borisenko I."/>
            <person name="Bolshakov F.V."/>
            <person name="Ereskovsky A."/>
            <person name="Lavrov A.I."/>
        </authorList>
    </citation>
    <scope>NUCLEOTIDE SEQUENCE</scope>
</reference>
<dbReference type="SUPFAM" id="SSF57501">
    <property type="entry name" value="Cystine-knot cytokines"/>
    <property type="match status" value="1"/>
</dbReference>
<keyword evidence="4" id="KW-0339">Growth factor</keyword>
<evidence type="ECO:0000256" key="4">
    <source>
        <dbReference type="RuleBase" id="RU000354"/>
    </source>
</evidence>
<dbReference type="PANTHER" id="PTHR11848">
    <property type="entry name" value="TGF-BETA FAMILY"/>
    <property type="match status" value="1"/>
</dbReference>
<comment type="similarity">
    <text evidence="2 4">Belongs to the TGF-beta family.</text>
</comment>
<dbReference type="GO" id="GO:0005125">
    <property type="term" value="F:cytokine activity"/>
    <property type="evidence" value="ECO:0007669"/>
    <property type="project" value="TreeGrafter"/>
</dbReference>
<dbReference type="InterPro" id="IPR001839">
    <property type="entry name" value="TGF-b_C"/>
</dbReference>
<dbReference type="GO" id="GO:0005615">
    <property type="term" value="C:extracellular space"/>
    <property type="evidence" value="ECO:0007669"/>
    <property type="project" value="TreeGrafter"/>
</dbReference>
<evidence type="ECO:0000313" key="8">
    <source>
        <dbReference type="EMBL" id="QXY82394.1"/>
    </source>
</evidence>
<accession>A0A8F8AQK7</accession>
<dbReference type="InterPro" id="IPR015615">
    <property type="entry name" value="TGF-beta-rel"/>
</dbReference>
<dbReference type="InterPro" id="IPR029034">
    <property type="entry name" value="Cystine-knot_cytokine"/>
</dbReference>
<evidence type="ECO:0000256" key="5">
    <source>
        <dbReference type="SAM" id="MobiDB-lite"/>
    </source>
</evidence>
<proteinExistence type="evidence at transcript level"/>
<evidence type="ECO:0000256" key="6">
    <source>
        <dbReference type="SAM" id="SignalP"/>
    </source>
</evidence>
<dbReference type="Pfam" id="PF00019">
    <property type="entry name" value="TGF_beta"/>
    <property type="match status" value="1"/>
</dbReference>
<feature type="signal peptide" evidence="6">
    <location>
        <begin position="1"/>
        <end position="34"/>
    </location>
</feature>
<dbReference type="Gene3D" id="2.10.90.10">
    <property type="entry name" value="Cystine-knot cytokines"/>
    <property type="match status" value="1"/>
</dbReference>
<name>A0A8F8AQK7_HALDU</name>
<keyword evidence="6" id="KW-0732">Signal</keyword>
<sequence length="417" mass="46441">MQQGSKLLGSSRHSILAATVLVLLLGALVKGTLAASGPTQKEGCQKKRNITKDDVIPGLRRYMLEQIKIAAESTKFLSMSQAGSEEQLEENKLISRIEDKLEPYHPTPAPHAKSVKTYKAHYSTKSKTSRALSTGMVARSEIYKFKFQVERSAERISSIQLLLYHYHNQTTQEREAEQHGLHAPHTAEVSYKMSIRGQAIAVPLATAHIDTARSGYSVIDITADKAHWLNMLKGRTITLIVKVFTEGTKEMLEGERKSGYSFITATSDSLKLPRLVVMREPFAKEQSLPSQRRKRQSDSSDNEESTNAEFETCPDTPNNCCRKDLIINMKTDLQLASYQVIEPETLNVGQCSGSCRGDKEPQNQAHYEILGRTDINSLGPCCVPDVTRGISVVIKFNETFTLDVIFANMQIISCKCV</sequence>
<comment type="subcellular location">
    <subcellularLocation>
        <location evidence="1">Secreted</location>
    </subcellularLocation>
</comment>
<dbReference type="SMART" id="SM00204">
    <property type="entry name" value="TGFB"/>
    <property type="match status" value="1"/>
</dbReference>
<dbReference type="EMBL" id="MZ042518">
    <property type="protein sequence ID" value="QXY82394.1"/>
    <property type="molecule type" value="mRNA"/>
</dbReference>
<evidence type="ECO:0000256" key="2">
    <source>
        <dbReference type="ARBA" id="ARBA00006656"/>
    </source>
</evidence>
<evidence type="ECO:0000256" key="3">
    <source>
        <dbReference type="ARBA" id="ARBA00022525"/>
    </source>
</evidence>
<dbReference type="GO" id="GO:0008083">
    <property type="term" value="F:growth factor activity"/>
    <property type="evidence" value="ECO:0007669"/>
    <property type="project" value="UniProtKB-KW"/>
</dbReference>
<feature type="region of interest" description="Disordered" evidence="5">
    <location>
        <begin position="283"/>
        <end position="311"/>
    </location>
</feature>
<dbReference type="PANTHER" id="PTHR11848:SF302">
    <property type="entry name" value="TGF-BETA FAMILY PROFILE DOMAIN-CONTAINING PROTEIN"/>
    <property type="match status" value="1"/>
</dbReference>
<organism evidence="8">
    <name type="scientific">Halisarca dujardinii</name>
    <name type="common">Dujardin's slime sponge</name>
    <dbReference type="NCBI Taxonomy" id="2583056"/>
    <lineage>
        <taxon>Eukaryota</taxon>
        <taxon>Metazoa</taxon>
        <taxon>Porifera</taxon>
        <taxon>Demospongiae</taxon>
        <taxon>Verongimorpha</taxon>
        <taxon>Chondrillida</taxon>
        <taxon>Halisarcidae</taxon>
        <taxon>Halisarca</taxon>
    </lineage>
</organism>
<protein>
    <submittedName>
        <fullName evidence="8">Transforming growth factor beta C HduTGFbC</fullName>
    </submittedName>
</protein>
<dbReference type="CDD" id="cd08698">
    <property type="entry name" value="TGF_beta_SF"/>
    <property type="match status" value="1"/>
</dbReference>
<keyword evidence="3" id="KW-0964">Secreted</keyword>